<dbReference type="SUPFAM" id="SSF160964">
    <property type="entry name" value="MalF N-terminal region-like"/>
    <property type="match status" value="1"/>
</dbReference>
<dbReference type="InterPro" id="IPR035906">
    <property type="entry name" value="MetI-like_sf"/>
</dbReference>
<evidence type="ECO:0000256" key="1">
    <source>
        <dbReference type="ARBA" id="ARBA00004651"/>
    </source>
</evidence>
<keyword evidence="5 7" id="KW-1133">Transmembrane helix</keyword>
<organism evidence="9 10">
    <name type="scientific">Pseudalkalibacillus berkeleyi</name>
    <dbReference type="NCBI Taxonomy" id="1069813"/>
    <lineage>
        <taxon>Bacteria</taxon>
        <taxon>Bacillati</taxon>
        <taxon>Bacillota</taxon>
        <taxon>Bacilli</taxon>
        <taxon>Bacillales</taxon>
        <taxon>Fictibacillaceae</taxon>
        <taxon>Pseudalkalibacillus</taxon>
    </lineage>
</organism>
<dbReference type="EMBL" id="JAKIJS010000001">
    <property type="protein sequence ID" value="MCF6136625.1"/>
    <property type="molecule type" value="Genomic_DNA"/>
</dbReference>
<dbReference type="RefSeq" id="WP_236331543.1">
    <property type="nucleotide sequence ID" value="NZ_JAKIJS010000001.1"/>
</dbReference>
<evidence type="ECO:0000313" key="9">
    <source>
        <dbReference type="EMBL" id="MCF6136625.1"/>
    </source>
</evidence>
<comment type="subcellular location">
    <subcellularLocation>
        <location evidence="1 7">Cell membrane</location>
        <topology evidence="1 7">Multi-pass membrane protein</topology>
    </subcellularLocation>
</comment>
<feature type="transmembrane region" description="Helical" evidence="7">
    <location>
        <begin position="283"/>
        <end position="310"/>
    </location>
</feature>
<keyword evidence="2 7" id="KW-0813">Transport</keyword>
<evidence type="ECO:0000313" key="10">
    <source>
        <dbReference type="Proteomes" id="UP001649381"/>
    </source>
</evidence>
<dbReference type="SUPFAM" id="SSF161098">
    <property type="entry name" value="MetI-like"/>
    <property type="match status" value="1"/>
</dbReference>
<dbReference type="InterPro" id="IPR035277">
    <property type="entry name" value="MalF_N"/>
</dbReference>
<feature type="transmembrane region" description="Helical" evidence="7">
    <location>
        <begin position="39"/>
        <end position="62"/>
    </location>
</feature>
<keyword evidence="3" id="KW-1003">Cell membrane</keyword>
<feature type="transmembrane region" description="Helical" evidence="7">
    <location>
        <begin position="257"/>
        <end position="277"/>
    </location>
</feature>
<sequence length="317" mass="36304">MENYESSIDYPVHNQREARTSNRKQIISRLFSKENLSGWVFILPAFILLIVFWIYPIGYSFYLSFLNWDMLSPPSFVGAEHYQTLMNSADFKQSLLNTGLYTFFYVIGVVVIGMMLALLVNQQLKGIGFFRMLLFSPHITPIIAISIVWMSLYDLDDGLLNALLTSVGLPEGTWLASSDTVLMSLIIMGLWKAVGYYMMFFLAALQSVPLHIYEAGRLDGANRWQMFWHITLPFISPITFFVVIVSIIEAFQTFDQIAVMTQGGPSNSSLVLVYYLYRHAFEYFNIGFASAIAIVLFLSLVVFSVVQYFISRKWVHH</sequence>
<dbReference type="Gene3D" id="1.20.58.370">
    <property type="entry name" value="MalF N-terminal region-like"/>
    <property type="match status" value="1"/>
</dbReference>
<evidence type="ECO:0000256" key="5">
    <source>
        <dbReference type="ARBA" id="ARBA00022989"/>
    </source>
</evidence>
<dbReference type="Pfam" id="PF00528">
    <property type="entry name" value="BPD_transp_1"/>
    <property type="match status" value="1"/>
</dbReference>
<evidence type="ECO:0000259" key="8">
    <source>
        <dbReference type="PROSITE" id="PS50928"/>
    </source>
</evidence>
<accession>A0ABS9GYE3</accession>
<dbReference type="InterPro" id="IPR051393">
    <property type="entry name" value="ABC_transporter_permease"/>
</dbReference>
<dbReference type="CDD" id="cd06261">
    <property type="entry name" value="TM_PBP2"/>
    <property type="match status" value="1"/>
</dbReference>
<evidence type="ECO:0000256" key="3">
    <source>
        <dbReference type="ARBA" id="ARBA00022475"/>
    </source>
</evidence>
<dbReference type="PANTHER" id="PTHR30193:SF37">
    <property type="entry name" value="INNER MEMBRANE ABC TRANSPORTER PERMEASE PROTEIN YCJO"/>
    <property type="match status" value="1"/>
</dbReference>
<evidence type="ECO:0000256" key="7">
    <source>
        <dbReference type="RuleBase" id="RU363032"/>
    </source>
</evidence>
<feature type="domain" description="ABC transmembrane type-1" evidence="8">
    <location>
        <begin position="95"/>
        <end position="307"/>
    </location>
</feature>
<gene>
    <name evidence="9" type="ORF">L2716_02705</name>
</gene>
<comment type="caution">
    <text evidence="9">The sequence shown here is derived from an EMBL/GenBank/DDBJ whole genome shotgun (WGS) entry which is preliminary data.</text>
</comment>
<evidence type="ECO:0000256" key="6">
    <source>
        <dbReference type="ARBA" id="ARBA00023136"/>
    </source>
</evidence>
<dbReference type="Gene3D" id="1.10.3720.10">
    <property type="entry name" value="MetI-like"/>
    <property type="match status" value="1"/>
</dbReference>
<feature type="transmembrane region" description="Helical" evidence="7">
    <location>
        <begin position="226"/>
        <end position="245"/>
    </location>
</feature>
<keyword evidence="10" id="KW-1185">Reference proteome</keyword>
<name>A0ABS9GYE3_9BACL</name>
<dbReference type="PROSITE" id="PS50928">
    <property type="entry name" value="ABC_TM1"/>
    <property type="match status" value="1"/>
</dbReference>
<dbReference type="Proteomes" id="UP001649381">
    <property type="component" value="Unassembled WGS sequence"/>
</dbReference>
<keyword evidence="6 7" id="KW-0472">Membrane</keyword>
<dbReference type="PANTHER" id="PTHR30193">
    <property type="entry name" value="ABC TRANSPORTER PERMEASE PROTEIN"/>
    <property type="match status" value="1"/>
</dbReference>
<evidence type="ECO:0000256" key="4">
    <source>
        <dbReference type="ARBA" id="ARBA00022692"/>
    </source>
</evidence>
<feature type="transmembrane region" description="Helical" evidence="7">
    <location>
        <begin position="100"/>
        <end position="120"/>
    </location>
</feature>
<reference evidence="9 10" key="1">
    <citation type="submission" date="2022-01" db="EMBL/GenBank/DDBJ databases">
        <title>Alkalihalobacillus sp. EGI L200015, a novel bacterium isolated from a salt lake sediment.</title>
        <authorList>
            <person name="Gao L."/>
            <person name="Fang B.-Z."/>
            <person name="Li W.-J."/>
        </authorList>
    </citation>
    <scope>NUCLEOTIDE SEQUENCE [LARGE SCALE GENOMIC DNA]</scope>
    <source>
        <strain evidence="9 10">KCTC 12718</strain>
    </source>
</reference>
<dbReference type="InterPro" id="IPR000515">
    <property type="entry name" value="MetI-like"/>
</dbReference>
<comment type="similarity">
    <text evidence="7">Belongs to the binding-protein-dependent transport system permease family.</text>
</comment>
<protein>
    <submittedName>
        <fullName evidence="9">Sugar ABC transporter permease</fullName>
    </submittedName>
</protein>
<keyword evidence="4 7" id="KW-0812">Transmembrane</keyword>
<evidence type="ECO:0000256" key="2">
    <source>
        <dbReference type="ARBA" id="ARBA00022448"/>
    </source>
</evidence>
<proteinExistence type="inferred from homology"/>
<feature type="transmembrane region" description="Helical" evidence="7">
    <location>
        <begin position="132"/>
        <end position="152"/>
    </location>
</feature>